<sequence>MNETLLSFLRRQVGLRTDASSGTGSVHAKVGNLTDLSASNFSALTANVNRTPWAAGKTVYSVNGSNSSTSSVTDQDLFLITGPILILAGYVDMGASSQYVRYKLNTDAVTVFNLDGSTLNGSGGVSTWKASGGNNLSTSHRYYPMFFPNPYQYSYNSGNASYFSTTISAYSIFTFPPLYYCENQCRFSYTSNGTAPNTKWSIFYIRV</sequence>
<protein>
    <submittedName>
        <fullName evidence="1">Uncharacterized protein</fullName>
    </submittedName>
</protein>
<evidence type="ECO:0000313" key="2">
    <source>
        <dbReference type="Proteomes" id="UP000430670"/>
    </source>
</evidence>
<dbReference type="EMBL" id="WNKU01000015">
    <property type="protein sequence ID" value="MTV49837.1"/>
    <property type="molecule type" value="Genomic_DNA"/>
</dbReference>
<dbReference type="Proteomes" id="UP000430670">
    <property type="component" value="Unassembled WGS sequence"/>
</dbReference>
<name>A0A6I3SNK2_HELMO</name>
<proteinExistence type="predicted"/>
<gene>
    <name evidence="1" type="ORF">GJ688_12730</name>
</gene>
<evidence type="ECO:0000313" key="1">
    <source>
        <dbReference type="EMBL" id="MTV49837.1"/>
    </source>
</evidence>
<organism evidence="1 2">
    <name type="scientific">Heliobacterium mobile</name>
    <name type="common">Heliobacillus mobilis</name>
    <dbReference type="NCBI Taxonomy" id="28064"/>
    <lineage>
        <taxon>Bacteria</taxon>
        <taxon>Bacillati</taxon>
        <taxon>Bacillota</taxon>
        <taxon>Clostridia</taxon>
        <taxon>Eubacteriales</taxon>
        <taxon>Heliobacteriaceae</taxon>
        <taxon>Heliobacterium</taxon>
    </lineage>
</organism>
<dbReference type="OrthoDB" id="2083194at2"/>
<dbReference type="AlphaFoldDB" id="A0A6I3SNK2"/>
<reference evidence="1 2" key="1">
    <citation type="submission" date="2019-11" db="EMBL/GenBank/DDBJ databases">
        <title>Whole-genome sequence of a the green, strictly anaerobic photosynthetic bacterium Heliobacillus mobilis DSM 6151.</title>
        <authorList>
            <person name="Kyndt J.A."/>
            <person name="Meyer T.E."/>
        </authorList>
    </citation>
    <scope>NUCLEOTIDE SEQUENCE [LARGE SCALE GENOMIC DNA]</scope>
    <source>
        <strain evidence="1 2">DSM 6151</strain>
    </source>
</reference>
<keyword evidence="2" id="KW-1185">Reference proteome</keyword>
<dbReference type="RefSeq" id="WP_155476929.1">
    <property type="nucleotide sequence ID" value="NZ_WNKU01000015.1"/>
</dbReference>
<accession>A0A6I3SNK2</accession>
<comment type="caution">
    <text evidence="1">The sequence shown here is derived from an EMBL/GenBank/DDBJ whole genome shotgun (WGS) entry which is preliminary data.</text>
</comment>